<name>A0ABV0SJB4_9TELE</name>
<evidence type="ECO:0000313" key="2">
    <source>
        <dbReference type="Proteomes" id="UP001434883"/>
    </source>
</evidence>
<sequence>MVRQDRFMRKYCYFFTLNAICQHKVQRIKTKCAGVHSVIRASNFSMLFFSNLSGVLTVFYELHFLTTLDWQPVQGVNCLLPAPPRPFTDKQVKTMVCWKDG</sequence>
<evidence type="ECO:0000313" key="1">
    <source>
        <dbReference type="EMBL" id="MEQ2219653.1"/>
    </source>
</evidence>
<keyword evidence="2" id="KW-1185">Reference proteome</keyword>
<proteinExistence type="predicted"/>
<dbReference type="EMBL" id="JAHRIN010080280">
    <property type="protein sequence ID" value="MEQ2219653.1"/>
    <property type="molecule type" value="Genomic_DNA"/>
</dbReference>
<dbReference type="Proteomes" id="UP001434883">
    <property type="component" value="Unassembled WGS sequence"/>
</dbReference>
<accession>A0ABV0SJB4</accession>
<organism evidence="1 2">
    <name type="scientific">Xenoophorus captivus</name>
    <dbReference type="NCBI Taxonomy" id="1517983"/>
    <lineage>
        <taxon>Eukaryota</taxon>
        <taxon>Metazoa</taxon>
        <taxon>Chordata</taxon>
        <taxon>Craniata</taxon>
        <taxon>Vertebrata</taxon>
        <taxon>Euteleostomi</taxon>
        <taxon>Actinopterygii</taxon>
        <taxon>Neopterygii</taxon>
        <taxon>Teleostei</taxon>
        <taxon>Neoteleostei</taxon>
        <taxon>Acanthomorphata</taxon>
        <taxon>Ovalentaria</taxon>
        <taxon>Atherinomorphae</taxon>
        <taxon>Cyprinodontiformes</taxon>
        <taxon>Goodeidae</taxon>
        <taxon>Xenoophorus</taxon>
    </lineage>
</organism>
<comment type="caution">
    <text evidence="1">The sequence shown here is derived from an EMBL/GenBank/DDBJ whole genome shotgun (WGS) entry which is preliminary data.</text>
</comment>
<reference evidence="1 2" key="1">
    <citation type="submission" date="2021-06" db="EMBL/GenBank/DDBJ databases">
        <authorList>
            <person name="Palmer J.M."/>
        </authorList>
    </citation>
    <scope>NUCLEOTIDE SEQUENCE [LARGE SCALE GENOMIC DNA]</scope>
    <source>
        <strain evidence="1 2">XC_2019</strain>
        <tissue evidence="1">Muscle</tissue>
    </source>
</reference>
<protein>
    <submittedName>
        <fullName evidence="1">Uncharacterized protein</fullName>
    </submittedName>
</protein>
<gene>
    <name evidence="1" type="ORF">XENOCAPTIV_021333</name>
</gene>